<feature type="compositionally biased region" description="Basic residues" evidence="1">
    <location>
        <begin position="151"/>
        <end position="160"/>
    </location>
</feature>
<name>A0A1D2JDM2_PARBR</name>
<evidence type="ECO:0000313" key="3">
    <source>
        <dbReference type="Proteomes" id="UP000242814"/>
    </source>
</evidence>
<dbReference type="Proteomes" id="UP000242814">
    <property type="component" value="Unassembled WGS sequence"/>
</dbReference>
<evidence type="ECO:0000313" key="2">
    <source>
        <dbReference type="EMBL" id="ODH27134.1"/>
    </source>
</evidence>
<protein>
    <submittedName>
        <fullName evidence="2">Uncharacterized protein</fullName>
    </submittedName>
</protein>
<comment type="caution">
    <text evidence="2">The sequence shown here is derived from an EMBL/GenBank/DDBJ whole genome shotgun (WGS) entry which is preliminary data.</text>
</comment>
<dbReference type="VEuPathDB" id="FungiDB:PADG_04607"/>
<reference evidence="2 3" key="1">
    <citation type="submission" date="2016-06" db="EMBL/GenBank/DDBJ databases">
        <authorList>
            <person name="Kjaerup R.B."/>
            <person name="Dalgaard T.S."/>
            <person name="Juul-Madsen H.R."/>
        </authorList>
    </citation>
    <scope>NUCLEOTIDE SEQUENCE [LARGE SCALE GENOMIC DNA]</scope>
    <source>
        <strain evidence="2 3">Pb300</strain>
    </source>
</reference>
<accession>A0A1D2JDM2</accession>
<dbReference type="AlphaFoldDB" id="A0A1D2JDM2"/>
<feature type="compositionally biased region" description="Basic and acidic residues" evidence="1">
    <location>
        <begin position="128"/>
        <end position="139"/>
    </location>
</feature>
<dbReference type="EMBL" id="LZYO01000166">
    <property type="protein sequence ID" value="ODH27134.1"/>
    <property type="molecule type" value="Genomic_DNA"/>
</dbReference>
<proteinExistence type="predicted"/>
<sequence length="160" mass="17926">MGTELLLEAKGPDGPLAVAIRQACYDGAPGARGMHSLQSCLQDGPTFGQHCSDDPENRSEYIMTQHKGWSMMSDLETFRQGAVANERLSTTSWHQTTSDLTLILDDFDESTEPDEYRDAQWSFAAPIKHGEEEPRENPKALKIRAPESPWHSRRRGQPTI</sequence>
<gene>
    <name evidence="2" type="ORF">ACO22_04299</name>
</gene>
<dbReference type="VEuPathDB" id="FungiDB:PABG_04236"/>
<evidence type="ECO:0000256" key="1">
    <source>
        <dbReference type="SAM" id="MobiDB-lite"/>
    </source>
</evidence>
<feature type="region of interest" description="Disordered" evidence="1">
    <location>
        <begin position="123"/>
        <end position="160"/>
    </location>
</feature>
<organism evidence="2 3">
    <name type="scientific">Paracoccidioides brasiliensis</name>
    <dbReference type="NCBI Taxonomy" id="121759"/>
    <lineage>
        <taxon>Eukaryota</taxon>
        <taxon>Fungi</taxon>
        <taxon>Dikarya</taxon>
        <taxon>Ascomycota</taxon>
        <taxon>Pezizomycotina</taxon>
        <taxon>Eurotiomycetes</taxon>
        <taxon>Eurotiomycetidae</taxon>
        <taxon>Onygenales</taxon>
        <taxon>Ajellomycetaceae</taxon>
        <taxon>Paracoccidioides</taxon>
    </lineage>
</organism>